<gene>
    <name evidence="1" type="ORF">MRB53_030051</name>
</gene>
<protein>
    <submittedName>
        <fullName evidence="1">Uncharacterized protein</fullName>
    </submittedName>
</protein>
<name>A0ACC2KK74_PERAE</name>
<keyword evidence="2" id="KW-1185">Reference proteome</keyword>
<reference evidence="1 2" key="1">
    <citation type="journal article" date="2022" name="Hortic Res">
        <title>A haplotype resolved chromosomal level avocado genome allows analysis of novel avocado genes.</title>
        <authorList>
            <person name="Nath O."/>
            <person name="Fletcher S.J."/>
            <person name="Hayward A."/>
            <person name="Shaw L.M."/>
            <person name="Masouleh A.K."/>
            <person name="Furtado A."/>
            <person name="Henry R.J."/>
            <person name="Mitter N."/>
        </authorList>
    </citation>
    <scope>NUCLEOTIDE SEQUENCE [LARGE SCALE GENOMIC DNA]</scope>
    <source>
        <strain evidence="2">cv. Hass</strain>
    </source>
</reference>
<dbReference type="Proteomes" id="UP001234297">
    <property type="component" value="Chromosome 9"/>
</dbReference>
<sequence length="275" mass="30485">MASSHVPKFGNWERENVPYTTYFENARRDRGAKIINPNDPEQNPDAFITVGRTSSTHESETRQKLQHTENSREAVGAPPKLPIGSKSEYMLEQQQQHMKKHLDMGREGASFNDDLEASTHQAYSHHQRVVVDNNSQVSRRNHHKSRSSTSSHSGSDKTSSDYSLLKSHHHLHVHEGGNSSSGQAIFMKSGNARRDEVPQRAASVPKFGAWDETDPRSGEGFTAIFNKVKEEKQIAAAKFPQVPVGQTVGQTGHGGRDSAGLKSKICCCLFSRGDK</sequence>
<comment type="caution">
    <text evidence="1">The sequence shown here is derived from an EMBL/GenBank/DDBJ whole genome shotgun (WGS) entry which is preliminary data.</text>
</comment>
<proteinExistence type="predicted"/>
<organism evidence="1 2">
    <name type="scientific">Persea americana</name>
    <name type="common">Avocado</name>
    <dbReference type="NCBI Taxonomy" id="3435"/>
    <lineage>
        <taxon>Eukaryota</taxon>
        <taxon>Viridiplantae</taxon>
        <taxon>Streptophyta</taxon>
        <taxon>Embryophyta</taxon>
        <taxon>Tracheophyta</taxon>
        <taxon>Spermatophyta</taxon>
        <taxon>Magnoliopsida</taxon>
        <taxon>Magnoliidae</taxon>
        <taxon>Laurales</taxon>
        <taxon>Lauraceae</taxon>
        <taxon>Persea</taxon>
    </lineage>
</organism>
<dbReference type="EMBL" id="CM056817">
    <property type="protein sequence ID" value="KAJ8621522.1"/>
    <property type="molecule type" value="Genomic_DNA"/>
</dbReference>
<accession>A0ACC2KK74</accession>
<evidence type="ECO:0000313" key="1">
    <source>
        <dbReference type="EMBL" id="KAJ8621522.1"/>
    </source>
</evidence>
<evidence type="ECO:0000313" key="2">
    <source>
        <dbReference type="Proteomes" id="UP001234297"/>
    </source>
</evidence>